<dbReference type="GO" id="GO:0005524">
    <property type="term" value="F:ATP binding"/>
    <property type="evidence" value="ECO:0007669"/>
    <property type="project" value="UniProtKB-UniRule"/>
</dbReference>
<organism evidence="8 9">
    <name type="scientific">Ktedonospora formicarum</name>
    <dbReference type="NCBI Taxonomy" id="2778364"/>
    <lineage>
        <taxon>Bacteria</taxon>
        <taxon>Bacillati</taxon>
        <taxon>Chloroflexota</taxon>
        <taxon>Ktedonobacteria</taxon>
        <taxon>Ktedonobacterales</taxon>
        <taxon>Ktedonobacteraceae</taxon>
        <taxon>Ktedonospora</taxon>
    </lineage>
</organism>
<dbReference type="AlphaFoldDB" id="A0A8J3HXB8"/>
<keyword evidence="3" id="KW-0418">Kinase</keyword>
<dbReference type="EMBL" id="BNJF01000001">
    <property type="protein sequence ID" value="GHO42780.1"/>
    <property type="molecule type" value="Genomic_DNA"/>
</dbReference>
<dbReference type="SUPFAM" id="SSF56112">
    <property type="entry name" value="Protein kinase-like (PK-like)"/>
    <property type="match status" value="1"/>
</dbReference>
<dbReference type="InterPro" id="IPR011009">
    <property type="entry name" value="Kinase-like_dom_sf"/>
</dbReference>
<dbReference type="InterPro" id="IPR000719">
    <property type="entry name" value="Prot_kinase_dom"/>
</dbReference>
<dbReference type="SMART" id="SM00220">
    <property type="entry name" value="S_TKc"/>
    <property type="match status" value="1"/>
</dbReference>
<dbReference type="Proteomes" id="UP000612362">
    <property type="component" value="Unassembled WGS sequence"/>
</dbReference>
<dbReference type="CDD" id="cd14014">
    <property type="entry name" value="STKc_PknB_like"/>
    <property type="match status" value="1"/>
</dbReference>
<evidence type="ECO:0000313" key="8">
    <source>
        <dbReference type="EMBL" id="GHO42780.1"/>
    </source>
</evidence>
<accession>A0A8J3HXB8</accession>
<dbReference type="PROSITE" id="PS50011">
    <property type="entry name" value="PROTEIN_KINASE_DOM"/>
    <property type="match status" value="1"/>
</dbReference>
<dbReference type="PANTHER" id="PTHR43289">
    <property type="entry name" value="MITOGEN-ACTIVATED PROTEIN KINASE KINASE KINASE 20-RELATED"/>
    <property type="match status" value="1"/>
</dbReference>
<evidence type="ECO:0000259" key="7">
    <source>
        <dbReference type="PROSITE" id="PS50011"/>
    </source>
</evidence>
<protein>
    <recommendedName>
        <fullName evidence="7">Protein kinase domain-containing protein</fullName>
    </recommendedName>
</protein>
<evidence type="ECO:0000256" key="1">
    <source>
        <dbReference type="ARBA" id="ARBA00022679"/>
    </source>
</evidence>
<dbReference type="GO" id="GO:0004674">
    <property type="term" value="F:protein serine/threonine kinase activity"/>
    <property type="evidence" value="ECO:0007669"/>
    <property type="project" value="TreeGrafter"/>
</dbReference>
<reference evidence="8" key="1">
    <citation type="submission" date="2020-10" db="EMBL/GenBank/DDBJ databases">
        <title>Taxonomic study of unclassified bacteria belonging to the class Ktedonobacteria.</title>
        <authorList>
            <person name="Yabe S."/>
            <person name="Wang C.M."/>
            <person name="Zheng Y."/>
            <person name="Sakai Y."/>
            <person name="Cavaletti L."/>
            <person name="Monciardini P."/>
            <person name="Donadio S."/>
        </authorList>
    </citation>
    <scope>NUCLEOTIDE SEQUENCE</scope>
    <source>
        <strain evidence="8">SOSP1-1</strain>
    </source>
</reference>
<feature type="region of interest" description="Disordered" evidence="6">
    <location>
        <begin position="535"/>
        <end position="561"/>
    </location>
</feature>
<dbReference type="PROSITE" id="PS00107">
    <property type="entry name" value="PROTEIN_KINASE_ATP"/>
    <property type="match status" value="1"/>
</dbReference>
<proteinExistence type="predicted"/>
<evidence type="ECO:0000256" key="3">
    <source>
        <dbReference type="ARBA" id="ARBA00022777"/>
    </source>
</evidence>
<gene>
    <name evidence="8" type="ORF">KSX_09430</name>
</gene>
<sequence>MRFCNWCGTTLNGGTATGALSAQTTLADDRYMILDTLGQGGMGAVYKALDLQFNKRIVAIKEMRQDGLVGQDLQEAIHGFTQEAEMLVHLKHPGLPHIYAQFEDNGRRYLVMEFIQGETLEHRLQVLSQQGKQLPVAQALTIANQLCIVLDYLHSQHPPIIFRDLKPANIMLDAQDRVSLIDFGIARFFKPGQVKDTVALGSPGYAPPEQYRKSTSPRSDIYSLGATLHQMLTGEDPSHAPFYFKSFSIQMPRLEQFILQMVALDEQQRPASMQAVLKVLNAPTAQSKDPSSAKQVKPATPMTTRQGPLRVMILLARHKEDQALGENIVNQLQSLIVGFPEVEIEIALDGDATTEQVNQTQLVILLVSDAFLSTPACMTQAERFLDRCDTQGLQALVIRLRPCTLSGSRFSQLPILPEEDSIKHLSLYAQEQRIVEAAKAIRTRIALLHLPKRPNGRMNLLQWLLYQLYGDGRAVCRYLAIGDYTLQHIQPVGLAGVLLHLYHKSKERPIAEYVIGPLHCRDLSLLLNVLSPSDPDPEEIEGVASRNQPRRQRAIKGAPTR</sequence>
<feature type="binding site" evidence="5">
    <location>
        <position position="61"/>
    </location>
    <ligand>
        <name>ATP</name>
        <dbReference type="ChEBI" id="CHEBI:30616"/>
    </ligand>
</feature>
<comment type="caution">
    <text evidence="8">The sequence shown here is derived from an EMBL/GenBank/DDBJ whole genome shotgun (WGS) entry which is preliminary data.</text>
</comment>
<dbReference type="PANTHER" id="PTHR43289:SF34">
    <property type="entry name" value="SERINE_THREONINE-PROTEIN KINASE YBDM-RELATED"/>
    <property type="match status" value="1"/>
</dbReference>
<name>A0A8J3HXB8_9CHLR</name>
<keyword evidence="9" id="KW-1185">Reference proteome</keyword>
<keyword evidence="4 5" id="KW-0067">ATP-binding</keyword>
<feature type="domain" description="Protein kinase" evidence="7">
    <location>
        <begin position="31"/>
        <end position="285"/>
    </location>
</feature>
<evidence type="ECO:0000256" key="6">
    <source>
        <dbReference type="SAM" id="MobiDB-lite"/>
    </source>
</evidence>
<dbReference type="Gene3D" id="3.30.200.20">
    <property type="entry name" value="Phosphorylase Kinase, domain 1"/>
    <property type="match status" value="1"/>
</dbReference>
<evidence type="ECO:0000256" key="5">
    <source>
        <dbReference type="PROSITE-ProRule" id="PRU10141"/>
    </source>
</evidence>
<evidence type="ECO:0000256" key="4">
    <source>
        <dbReference type="ARBA" id="ARBA00022840"/>
    </source>
</evidence>
<evidence type="ECO:0000256" key="2">
    <source>
        <dbReference type="ARBA" id="ARBA00022741"/>
    </source>
</evidence>
<dbReference type="Gene3D" id="1.10.510.10">
    <property type="entry name" value="Transferase(Phosphotransferase) domain 1"/>
    <property type="match status" value="1"/>
</dbReference>
<evidence type="ECO:0000313" key="9">
    <source>
        <dbReference type="Proteomes" id="UP000612362"/>
    </source>
</evidence>
<keyword evidence="1" id="KW-0808">Transferase</keyword>
<dbReference type="InterPro" id="IPR017441">
    <property type="entry name" value="Protein_kinase_ATP_BS"/>
</dbReference>
<keyword evidence="2 5" id="KW-0547">Nucleotide-binding</keyword>
<dbReference type="Pfam" id="PF00069">
    <property type="entry name" value="Pkinase"/>
    <property type="match status" value="1"/>
</dbReference>